<dbReference type="KEGG" id="rue:DT065_05510"/>
<gene>
    <name evidence="2" type="ORF">DT065_05510</name>
</gene>
<evidence type="ECO:0000313" key="3">
    <source>
        <dbReference type="Proteomes" id="UP000252100"/>
    </source>
</evidence>
<dbReference type="AlphaFoldDB" id="A0A345BX48"/>
<evidence type="ECO:0000313" key="2">
    <source>
        <dbReference type="EMBL" id="AXF55529.1"/>
    </source>
</evidence>
<evidence type="ECO:0000259" key="1">
    <source>
        <dbReference type="PROSITE" id="PS50965"/>
    </source>
</evidence>
<proteinExistence type="predicted"/>
<dbReference type="Pfam" id="PF08378">
    <property type="entry name" value="NERD"/>
    <property type="match status" value="1"/>
</dbReference>
<dbReference type="OrthoDB" id="2164794at2"/>
<name>A0A345BX48_9BACI</name>
<dbReference type="InterPro" id="IPR011528">
    <property type="entry name" value="NERD"/>
</dbReference>
<reference evidence="2 3" key="1">
    <citation type="journal article" date="2018" name="J. Microbiol.">
        <title>Salicibibacter kimchii gen. nov., sp. nov., a moderately halophilic and alkalitolerant bacterium in the family Bacillaceae, isolated from kimchi.</title>
        <authorList>
            <person name="Jang J.Y."/>
            <person name="Oh Y.J."/>
            <person name="Lim S.K."/>
            <person name="Park H.K."/>
            <person name="Lee C."/>
            <person name="Kim J.Y."/>
            <person name="Lee M.A."/>
            <person name="Choi H.J."/>
        </authorList>
    </citation>
    <scope>NUCLEOTIDE SEQUENCE [LARGE SCALE GENOMIC DNA]</scope>
    <source>
        <strain evidence="2 3">NKC1-1</strain>
    </source>
</reference>
<dbReference type="PROSITE" id="PS50965">
    <property type="entry name" value="NERD"/>
    <property type="match status" value="1"/>
</dbReference>
<protein>
    <submittedName>
        <fullName evidence="2">NERD domain-containing protein</fullName>
    </submittedName>
</protein>
<dbReference type="Proteomes" id="UP000252100">
    <property type="component" value="Chromosome"/>
</dbReference>
<dbReference type="EMBL" id="CP031092">
    <property type="protein sequence ID" value="AXF55529.1"/>
    <property type="molecule type" value="Genomic_DNA"/>
</dbReference>
<organism evidence="2 3">
    <name type="scientific">Salicibibacter kimchii</name>
    <dbReference type="NCBI Taxonomy" id="2099786"/>
    <lineage>
        <taxon>Bacteria</taxon>
        <taxon>Bacillati</taxon>
        <taxon>Bacillota</taxon>
        <taxon>Bacilli</taxon>
        <taxon>Bacillales</taxon>
        <taxon>Bacillaceae</taxon>
        <taxon>Salicibibacter</taxon>
    </lineage>
</organism>
<dbReference type="RefSeq" id="WP_114371575.1">
    <property type="nucleotide sequence ID" value="NZ_CP031092.1"/>
</dbReference>
<sequence>MFSKERSTPTELRYFRYLRARINFSEDEKQYYLNLEKGFEGELQFDRWLKKALTADCLILNDLLLDHNRSLFQIDSLLMFQNVIYLIDVKNFEGNFYLDNQQWHYISGKESKNPLLQMKRAESLFRQWLQKYGFTYTINGRIVFVHPEFYLYNASSHLPLIFPNQLPRFSKQLNDTPSKTSQKHKRLAELLISNHISESPNARIPDYDYLQLKKGVVCARCYGFLTSKVSHWVCDACGYKEKHQDAVLRAVNEFKFLFPDKKLTTKAIYDWCALKGDKRTIRFILLKHFDRIGYGSSSHFV</sequence>
<keyword evidence="3" id="KW-1185">Reference proteome</keyword>
<feature type="domain" description="NERD" evidence="1">
    <location>
        <begin position="37"/>
        <end position="148"/>
    </location>
</feature>
<accession>A0A345BX48</accession>